<dbReference type="Pfam" id="PF07992">
    <property type="entry name" value="Pyr_redox_2"/>
    <property type="match status" value="1"/>
</dbReference>
<evidence type="ECO:0000313" key="5">
    <source>
        <dbReference type="Proteomes" id="UP001597073"/>
    </source>
</evidence>
<protein>
    <submittedName>
        <fullName evidence="4">NAD(P)/FAD-dependent oxidoreductase</fullName>
    </submittedName>
</protein>
<dbReference type="PRINTS" id="PR00368">
    <property type="entry name" value="FADPNR"/>
</dbReference>
<keyword evidence="2" id="KW-0560">Oxidoreductase</keyword>
<gene>
    <name evidence="4" type="ORF">ACFQZI_06300</name>
</gene>
<name>A0ABW2ZE31_9SPHI</name>
<reference evidence="5" key="1">
    <citation type="journal article" date="2019" name="Int. J. Syst. Evol. Microbiol.">
        <title>The Global Catalogue of Microorganisms (GCM) 10K type strain sequencing project: providing services to taxonomists for standard genome sequencing and annotation.</title>
        <authorList>
            <consortium name="The Broad Institute Genomics Platform"/>
            <consortium name="The Broad Institute Genome Sequencing Center for Infectious Disease"/>
            <person name="Wu L."/>
            <person name="Ma J."/>
        </authorList>
    </citation>
    <scope>NUCLEOTIDE SEQUENCE [LARGE SCALE GENOMIC DNA]</scope>
    <source>
        <strain evidence="5">CCUG 60742</strain>
    </source>
</reference>
<keyword evidence="5" id="KW-1185">Reference proteome</keyword>
<proteinExistence type="predicted"/>
<accession>A0ABW2ZE31</accession>
<evidence type="ECO:0000256" key="2">
    <source>
        <dbReference type="ARBA" id="ARBA00023002"/>
    </source>
</evidence>
<dbReference type="PRINTS" id="PR00469">
    <property type="entry name" value="PNDRDTASEII"/>
</dbReference>
<dbReference type="Gene3D" id="3.50.50.60">
    <property type="entry name" value="FAD/NAD(P)-binding domain"/>
    <property type="match status" value="2"/>
</dbReference>
<dbReference type="EMBL" id="JBHTIA010000003">
    <property type="protein sequence ID" value="MFD0764455.1"/>
    <property type="molecule type" value="Genomic_DNA"/>
</dbReference>
<evidence type="ECO:0000259" key="3">
    <source>
        <dbReference type="Pfam" id="PF07992"/>
    </source>
</evidence>
<keyword evidence="1" id="KW-0285">Flavoprotein</keyword>
<evidence type="ECO:0000313" key="4">
    <source>
        <dbReference type="EMBL" id="MFD0764455.1"/>
    </source>
</evidence>
<dbReference type="InterPro" id="IPR023753">
    <property type="entry name" value="FAD/NAD-binding_dom"/>
</dbReference>
<feature type="domain" description="FAD/NAD(P)-binding" evidence="3">
    <location>
        <begin position="21"/>
        <end position="209"/>
    </location>
</feature>
<dbReference type="InterPro" id="IPR036188">
    <property type="entry name" value="FAD/NAD-bd_sf"/>
</dbReference>
<comment type="caution">
    <text evidence="4">The sequence shown here is derived from an EMBL/GenBank/DDBJ whole genome shotgun (WGS) entry which is preliminary data.</text>
</comment>
<organism evidence="4 5">
    <name type="scientific">Mucilaginibacter lutimaris</name>
    <dbReference type="NCBI Taxonomy" id="931629"/>
    <lineage>
        <taxon>Bacteria</taxon>
        <taxon>Pseudomonadati</taxon>
        <taxon>Bacteroidota</taxon>
        <taxon>Sphingobacteriia</taxon>
        <taxon>Sphingobacteriales</taxon>
        <taxon>Sphingobacteriaceae</taxon>
        <taxon>Mucilaginibacter</taxon>
    </lineage>
</organism>
<dbReference type="PANTHER" id="PTHR48105">
    <property type="entry name" value="THIOREDOXIN REDUCTASE 1-RELATED-RELATED"/>
    <property type="match status" value="1"/>
</dbReference>
<dbReference type="RefSeq" id="WP_377141746.1">
    <property type="nucleotide sequence ID" value="NZ_JBHTIA010000003.1"/>
</dbReference>
<dbReference type="InterPro" id="IPR050097">
    <property type="entry name" value="Ferredoxin-NADP_redctase_2"/>
</dbReference>
<dbReference type="SUPFAM" id="SSF51905">
    <property type="entry name" value="FAD/NAD(P)-binding domain"/>
    <property type="match status" value="1"/>
</dbReference>
<dbReference type="Proteomes" id="UP001597073">
    <property type="component" value="Unassembled WGS sequence"/>
</dbReference>
<evidence type="ECO:0000256" key="1">
    <source>
        <dbReference type="ARBA" id="ARBA00022630"/>
    </source>
</evidence>
<sequence>MKKGLVTQARQHNDVFNIATLEGESFTAEKLLFSTGIIDVMPDIPGFAECWGISVLHCPYCHGYEVRSQPTGIIANGDMAFEYAKMISTRTKQLTLFTNGPSLLSEQQLHKLQQHNIAVYEKDIKQINHNNGILSSLELMDGSIHNLKAVYARPDIKQHCNLPQQLNCEMTETGYIKVDAFQATTVEGVFAAGDNATMFRSLAIAIADGNKAGAFIDKQLIQDNF</sequence>